<feature type="binding site" evidence="4">
    <location>
        <position position="203"/>
    </location>
    <ligand>
        <name>Zn(2+)</name>
        <dbReference type="ChEBI" id="CHEBI:29105"/>
        <label>2</label>
    </ligand>
</feature>
<evidence type="ECO:0000256" key="2">
    <source>
        <dbReference type="ARBA" id="ARBA00022801"/>
    </source>
</evidence>
<dbReference type="GO" id="GO:0016788">
    <property type="term" value="F:hydrolase activity, acting on ester bonds"/>
    <property type="evidence" value="ECO:0007669"/>
    <property type="project" value="InterPro"/>
</dbReference>
<feature type="modified residue" description="N6-carboxylysine" evidence="3 5">
    <location>
        <position position="142"/>
    </location>
</feature>
<dbReference type="PROSITE" id="PS51347">
    <property type="entry name" value="PHOSPHOTRIESTERASE_2"/>
    <property type="match status" value="1"/>
</dbReference>
<dbReference type="InterPro" id="IPR017947">
    <property type="entry name" value="AryldialkylPase_Zn-BS"/>
</dbReference>
<dbReference type="Gene3D" id="3.20.20.140">
    <property type="entry name" value="Metal-dependent hydrolases"/>
    <property type="match status" value="1"/>
</dbReference>
<feature type="binding site" evidence="4">
    <location>
        <position position="257"/>
    </location>
    <ligand>
        <name>Zn(2+)</name>
        <dbReference type="ChEBI" id="CHEBI:29105"/>
        <label>1</label>
    </ligand>
</feature>
<dbReference type="Pfam" id="PF02126">
    <property type="entry name" value="PTE"/>
    <property type="match status" value="1"/>
</dbReference>
<feature type="binding site" evidence="4">
    <location>
        <position position="175"/>
    </location>
    <ligand>
        <name>Zn(2+)</name>
        <dbReference type="ChEBI" id="CHEBI:29105"/>
        <label>2</label>
    </ligand>
</feature>
<dbReference type="PANTHER" id="PTHR10819:SF3">
    <property type="entry name" value="PHOSPHOTRIESTERASE-RELATED PROTEIN"/>
    <property type="match status" value="1"/>
</dbReference>
<evidence type="ECO:0000313" key="7">
    <source>
        <dbReference type="Proteomes" id="UP001056429"/>
    </source>
</evidence>
<dbReference type="SUPFAM" id="SSF51556">
    <property type="entry name" value="Metallo-dependent hydrolases"/>
    <property type="match status" value="1"/>
</dbReference>
<protein>
    <recommendedName>
        <fullName evidence="8">Phosphotriesterase</fullName>
    </recommendedName>
</protein>
<keyword evidence="7" id="KW-1185">Reference proteome</keyword>
<keyword evidence="2" id="KW-0378">Hydrolase</keyword>
<evidence type="ECO:0000313" key="6">
    <source>
        <dbReference type="EMBL" id="MCM1991400.1"/>
    </source>
</evidence>
<dbReference type="RefSeq" id="WP_250860502.1">
    <property type="nucleotide sequence ID" value="NZ_JAGSOJ010000003.1"/>
</dbReference>
<dbReference type="InterPro" id="IPR001559">
    <property type="entry name" value="Phosphotriesterase"/>
</dbReference>
<sequence length="309" mass="35558">MIYTVRGAIKKEELGITLSHEHLYWGGFDVESMYFEKKYEEEKTVQVYHVLLPLFKKLYQTGCRTVVETSPPEGSQNLKLMQMLSRASGINILPNTGMAFSTHIYDIHKHADEMELAKRWIEDFEKGLDTINGVTIRPSQIKIFTNRGKLSEAYKKIIKATVIASRETGMPIHCHILETGTAEEVIDLLERVDCNFNKFLWAHASADANKETMARALSKGMWLGFDDVKKDSLQKYCTLVKEAFEKGYQDRILLSQDYDFYEEMVNSPENQPCTDLFTDFIPYCEEMGLAPKVLEDILVKNPADFFDME</sequence>
<comment type="cofactor">
    <cofactor evidence="4">
        <name>a divalent metal cation</name>
        <dbReference type="ChEBI" id="CHEBI:60240"/>
    </cofactor>
    <text evidence="4">Binds 2 divalent metal cations per subunit.</text>
</comment>
<dbReference type="Proteomes" id="UP001056429">
    <property type="component" value="Unassembled WGS sequence"/>
</dbReference>
<dbReference type="PANTHER" id="PTHR10819">
    <property type="entry name" value="PHOSPHOTRIESTERASE-RELATED"/>
    <property type="match status" value="1"/>
</dbReference>
<name>A0A9J6P7C8_9CLOT</name>
<reference evidence="6" key="2">
    <citation type="submission" date="2021-04" db="EMBL/GenBank/DDBJ databases">
        <authorList>
            <person name="Dong X."/>
        </authorList>
    </citation>
    <scope>NUCLEOTIDE SEQUENCE</scope>
    <source>
        <strain evidence="6">ZWT</strain>
    </source>
</reference>
<gene>
    <name evidence="6" type="ORF">KDK92_16825</name>
</gene>
<evidence type="ECO:0008006" key="8">
    <source>
        <dbReference type="Google" id="ProtNLM"/>
    </source>
</evidence>
<dbReference type="AlphaFoldDB" id="A0A9J6P7C8"/>
<comment type="caution">
    <text evidence="6">The sequence shown here is derived from an EMBL/GenBank/DDBJ whole genome shotgun (WGS) entry which is preliminary data.</text>
</comment>
<evidence type="ECO:0000256" key="5">
    <source>
        <dbReference type="PROSITE-ProRule" id="PRU00679"/>
    </source>
</evidence>
<feature type="binding site" description="via carbamate group" evidence="4">
    <location>
        <position position="142"/>
    </location>
    <ligand>
        <name>Zn(2+)</name>
        <dbReference type="ChEBI" id="CHEBI:29105"/>
        <label>2</label>
    </ligand>
</feature>
<feature type="binding site" evidence="4">
    <location>
        <position position="22"/>
    </location>
    <ligand>
        <name>Zn(2+)</name>
        <dbReference type="ChEBI" id="CHEBI:29105"/>
        <label>1</label>
    </ligand>
</feature>
<dbReference type="InterPro" id="IPR032466">
    <property type="entry name" value="Metal_Hydrolase"/>
</dbReference>
<evidence type="ECO:0000256" key="4">
    <source>
        <dbReference type="PIRSR" id="PIRSR601559-51"/>
    </source>
</evidence>
<organism evidence="6 7">
    <name type="scientific">Oceanirhabdus seepicola</name>
    <dbReference type="NCBI Taxonomy" id="2828781"/>
    <lineage>
        <taxon>Bacteria</taxon>
        <taxon>Bacillati</taxon>
        <taxon>Bacillota</taxon>
        <taxon>Clostridia</taxon>
        <taxon>Eubacteriales</taxon>
        <taxon>Clostridiaceae</taxon>
        <taxon>Oceanirhabdus</taxon>
    </lineage>
</organism>
<dbReference type="GO" id="GO:0008270">
    <property type="term" value="F:zinc ion binding"/>
    <property type="evidence" value="ECO:0007669"/>
    <property type="project" value="InterPro"/>
</dbReference>
<dbReference type="PROSITE" id="PS01322">
    <property type="entry name" value="PHOSPHOTRIESTERASE_1"/>
    <property type="match status" value="1"/>
</dbReference>
<accession>A0A9J6P7C8</accession>
<proteinExistence type="inferred from homology"/>
<evidence type="ECO:0000256" key="3">
    <source>
        <dbReference type="PIRSR" id="PIRSR601559-50"/>
    </source>
</evidence>
<evidence type="ECO:0000256" key="1">
    <source>
        <dbReference type="ARBA" id="ARBA00022723"/>
    </source>
</evidence>
<comment type="similarity">
    <text evidence="5">Belongs to the metallo-dependent hydrolases superfamily. Phosphotriesterase family.</text>
</comment>
<keyword evidence="1 4" id="KW-0479">Metal-binding</keyword>
<feature type="binding site" description="via carbamate group" evidence="4">
    <location>
        <position position="142"/>
    </location>
    <ligand>
        <name>Zn(2+)</name>
        <dbReference type="ChEBI" id="CHEBI:29105"/>
        <label>1</label>
    </ligand>
</feature>
<reference evidence="6" key="1">
    <citation type="journal article" date="2021" name="mSystems">
        <title>Bacteria and Archaea Synergistically Convert Glycine Betaine to Biogenic Methane in the Formosa Cold Seep of the South China Sea.</title>
        <authorList>
            <person name="Li L."/>
            <person name="Zhang W."/>
            <person name="Zhang S."/>
            <person name="Song L."/>
            <person name="Sun Q."/>
            <person name="Zhang H."/>
            <person name="Xiang H."/>
            <person name="Dong X."/>
        </authorList>
    </citation>
    <scope>NUCLEOTIDE SEQUENCE</scope>
    <source>
        <strain evidence="6">ZWT</strain>
    </source>
</reference>
<feature type="binding site" evidence="4">
    <location>
        <position position="20"/>
    </location>
    <ligand>
        <name>Zn(2+)</name>
        <dbReference type="ChEBI" id="CHEBI:29105"/>
        <label>1</label>
    </ligand>
</feature>
<dbReference type="EMBL" id="JAGSOJ010000003">
    <property type="protein sequence ID" value="MCM1991400.1"/>
    <property type="molecule type" value="Genomic_DNA"/>
</dbReference>